<accession>A0A5E7I629</accession>
<evidence type="ECO:0000313" key="2">
    <source>
        <dbReference type="EMBL" id="VVO71042.1"/>
    </source>
</evidence>
<evidence type="ECO:0000313" key="3">
    <source>
        <dbReference type="Proteomes" id="UP000327111"/>
    </source>
</evidence>
<dbReference type="AlphaFoldDB" id="A0A5E7I629"/>
<dbReference type="EMBL" id="CABVIF010000002">
    <property type="protein sequence ID" value="VVO71042.1"/>
    <property type="molecule type" value="Genomic_DNA"/>
</dbReference>
<evidence type="ECO:0000256" key="1">
    <source>
        <dbReference type="SAM" id="MobiDB-lite"/>
    </source>
</evidence>
<dbReference type="Proteomes" id="UP000327111">
    <property type="component" value="Unassembled WGS sequence"/>
</dbReference>
<name>A0A5E7I629_PSEFL</name>
<organism evidence="2 3">
    <name type="scientific">Pseudomonas fluorescens</name>
    <dbReference type="NCBI Taxonomy" id="294"/>
    <lineage>
        <taxon>Bacteria</taxon>
        <taxon>Pseudomonadati</taxon>
        <taxon>Pseudomonadota</taxon>
        <taxon>Gammaproteobacteria</taxon>
        <taxon>Pseudomonadales</taxon>
        <taxon>Pseudomonadaceae</taxon>
        <taxon>Pseudomonas</taxon>
    </lineage>
</organism>
<reference evidence="2 3" key="1">
    <citation type="submission" date="2019-09" db="EMBL/GenBank/DDBJ databases">
        <authorList>
            <person name="Chandra G."/>
            <person name="Truman W A."/>
        </authorList>
    </citation>
    <scope>NUCLEOTIDE SEQUENCE [LARGE SCALE GENOMIC DNA]</scope>
    <source>
        <strain evidence="2">PS854</strain>
    </source>
</reference>
<gene>
    <name evidence="2" type="ORF">PS854_01292</name>
</gene>
<feature type="region of interest" description="Disordered" evidence="1">
    <location>
        <begin position="1"/>
        <end position="53"/>
    </location>
</feature>
<feature type="compositionally biased region" description="Acidic residues" evidence="1">
    <location>
        <begin position="33"/>
        <end position="53"/>
    </location>
</feature>
<protein>
    <submittedName>
        <fullName evidence="2">Uncharacterized protein</fullName>
    </submittedName>
</protein>
<dbReference type="RefSeq" id="WP_191635201.1">
    <property type="nucleotide sequence ID" value="NZ_CABVIF010000002.1"/>
</dbReference>
<proteinExistence type="predicted"/>
<sequence>MNDPEFPSEEQGGFDPMPTHPQPLSPTHTTQYPEEEPGVDELPEDEGIDSDLN</sequence>